<organism evidence="2 3">
    <name type="scientific">Cronartium quercuum f. sp. fusiforme G11</name>
    <dbReference type="NCBI Taxonomy" id="708437"/>
    <lineage>
        <taxon>Eukaryota</taxon>
        <taxon>Fungi</taxon>
        <taxon>Dikarya</taxon>
        <taxon>Basidiomycota</taxon>
        <taxon>Pucciniomycotina</taxon>
        <taxon>Pucciniomycetes</taxon>
        <taxon>Pucciniales</taxon>
        <taxon>Coleosporiaceae</taxon>
        <taxon>Cronartium</taxon>
    </lineage>
</organism>
<dbReference type="EMBL" id="MU167265">
    <property type="protein sequence ID" value="KAG0146162.1"/>
    <property type="molecule type" value="Genomic_DNA"/>
</dbReference>
<feature type="compositionally biased region" description="Polar residues" evidence="1">
    <location>
        <begin position="207"/>
        <end position="222"/>
    </location>
</feature>
<evidence type="ECO:0000256" key="1">
    <source>
        <dbReference type="SAM" id="MobiDB-lite"/>
    </source>
</evidence>
<keyword evidence="3" id="KW-1185">Reference proteome</keyword>
<sequence>MNLQTTNISEEQVIIIFHSYLQASLAQAHAEKLLDESVLTSAEADIQIQGPAICLFLAALRSHEVPPSITTTKIKLNQFNCPSSFTHWFELWASLVPSIHELNQDQKQDLARIICDQEPKSQPIPINLPIIARTLLTISLEISQRRTFQERFNEDLNFALNYGSNTSNQNSRANFKPPPAYHECEPRVQLVTKPLNIKPKPHRVIPNPNSTHISPATTRNGSVTTPDVLPTLAIIRETVYASLTDVLYSTPSIYNTLCSKSSTDGQLSRAYFAALSLAILDVSLSRTNLETQSVNVVQLSANQPTQINSDNCPIALKPLMKEFIYISTLSQTLASEDDTIAMRAALSDEHAFFNMSSKTKIERLRFELENGPSLDEQEIEIVNGSNVINKLALKISQIESFREREHELFSILIPSLAEREKKKILINT</sequence>
<dbReference type="OrthoDB" id="3360715at2759"/>
<name>A0A9P6NL54_9BASI</name>
<proteinExistence type="predicted"/>
<evidence type="ECO:0000313" key="2">
    <source>
        <dbReference type="EMBL" id="KAG0146162.1"/>
    </source>
</evidence>
<dbReference type="Proteomes" id="UP000886653">
    <property type="component" value="Unassembled WGS sequence"/>
</dbReference>
<evidence type="ECO:0000313" key="3">
    <source>
        <dbReference type="Proteomes" id="UP000886653"/>
    </source>
</evidence>
<comment type="caution">
    <text evidence="2">The sequence shown here is derived from an EMBL/GenBank/DDBJ whole genome shotgun (WGS) entry which is preliminary data.</text>
</comment>
<gene>
    <name evidence="2" type="ORF">CROQUDRAFT_671351</name>
</gene>
<protein>
    <submittedName>
        <fullName evidence="2">Uncharacterized protein</fullName>
    </submittedName>
</protein>
<dbReference type="AlphaFoldDB" id="A0A9P6NL54"/>
<accession>A0A9P6NL54</accession>
<feature type="region of interest" description="Disordered" evidence="1">
    <location>
        <begin position="198"/>
        <end position="222"/>
    </location>
</feature>
<reference evidence="2" key="1">
    <citation type="submission" date="2013-11" db="EMBL/GenBank/DDBJ databases">
        <title>Genome sequence of the fusiform rust pathogen reveals effectors for host alternation and coevolution with pine.</title>
        <authorList>
            <consortium name="DOE Joint Genome Institute"/>
            <person name="Smith K."/>
            <person name="Pendleton A."/>
            <person name="Kubisiak T."/>
            <person name="Anderson C."/>
            <person name="Salamov A."/>
            <person name="Aerts A."/>
            <person name="Riley R."/>
            <person name="Clum A."/>
            <person name="Lindquist E."/>
            <person name="Ence D."/>
            <person name="Campbell M."/>
            <person name="Kronenberg Z."/>
            <person name="Feau N."/>
            <person name="Dhillon B."/>
            <person name="Hamelin R."/>
            <person name="Burleigh J."/>
            <person name="Smith J."/>
            <person name="Yandell M."/>
            <person name="Nelson C."/>
            <person name="Grigoriev I."/>
            <person name="Davis J."/>
        </authorList>
    </citation>
    <scope>NUCLEOTIDE SEQUENCE</scope>
    <source>
        <strain evidence="2">G11</strain>
    </source>
</reference>